<feature type="transmembrane region" description="Helical" evidence="1">
    <location>
        <begin position="588"/>
        <end position="614"/>
    </location>
</feature>
<dbReference type="Pfam" id="PF05729">
    <property type="entry name" value="NACHT"/>
    <property type="match status" value="1"/>
</dbReference>
<feature type="transmembrane region" description="Helical" evidence="1">
    <location>
        <begin position="548"/>
        <end position="567"/>
    </location>
</feature>
<accession>A0ABV8FM84</accession>
<keyword evidence="1" id="KW-0812">Transmembrane</keyword>
<sequence>MRKSSIAFLALTTTLSIIAFSNHDFLDPMYDNIIKICAFISTIASVFTIFEERIKNSRKSHQYSGDSTSEQVTDALEYIRHRAMARIQTEAEILKIDKRSIIAVPWVISGDYMDPTLSGIKPLSATTADPDKFIEFLFDEAPFNRMIITGIPGIGKSTLATRIVLTALHSKDAGTDRPLLIPMNASTWNINSRESLEDWIVRQLNDEHVNLRSSPEKYGPNPADQIVKKRGVIPVIDGLDELSDLHRYRALKILSGIPEFPFVLMLRPEKFDDSIRRIGDGVTNAVVMHASPLGHQEIVRSVRIIQPPPSIRNPGWDPFIEELETNPSGILSSSLDTPFKIWLLRENYGGNRNPAGLLKFSSEQEIADHLYANILHSMMSRDGSPRRKYPDPAQATKYLAYLAHRMEINHLSSLPWWKLYKISGVGQSKLSLAITSGIGGWLLFIAFTALLSSSMRSLQDSEMMRVGIVIGGIFFSLSIFTQHMNQVSASPMSRKGFDYRKLLHLTDFNSYSYAILISAAAFAGGYLFLFHPVFAVGNPPALALPLSIFLWALGGAILIFVFLRLGLKEAEEQDLYSPWSVLHGDRQALLRAPLFTGLVLAIGMFIASNTFFWFTIPRMIESNTVNFEYSTLDIIVFTLISIALSVGCFLSVLTFAILPIAGYSAWYIYQVLSVSLFTRRRLPLQLMSFFEEMRNIGIIRTSGAEIEFRHKDLQENFARRFNSIETNSTFRPSYQSTLIVSQILATIPIICTISLFL</sequence>
<feature type="domain" description="NACHT" evidence="3">
    <location>
        <begin position="145"/>
        <end position="280"/>
    </location>
</feature>
<protein>
    <submittedName>
        <fullName evidence="4">NACHT domain-containing protein</fullName>
    </submittedName>
</protein>
<feature type="transmembrane region" description="Helical" evidence="1">
    <location>
        <begin position="463"/>
        <end position="481"/>
    </location>
</feature>
<gene>
    <name evidence="4" type="ORF">ACFOVU_11260</name>
</gene>
<feature type="signal peptide" evidence="2">
    <location>
        <begin position="1"/>
        <end position="19"/>
    </location>
</feature>
<evidence type="ECO:0000256" key="2">
    <source>
        <dbReference type="SAM" id="SignalP"/>
    </source>
</evidence>
<evidence type="ECO:0000256" key="1">
    <source>
        <dbReference type="SAM" id="Phobius"/>
    </source>
</evidence>
<keyword evidence="2" id="KW-0732">Signal</keyword>
<feature type="transmembrane region" description="Helical" evidence="1">
    <location>
        <begin position="634"/>
        <end position="658"/>
    </location>
</feature>
<keyword evidence="1" id="KW-0472">Membrane</keyword>
<organism evidence="4 5">
    <name type="scientific">Nocardiopsis sediminis</name>
    <dbReference type="NCBI Taxonomy" id="1778267"/>
    <lineage>
        <taxon>Bacteria</taxon>
        <taxon>Bacillati</taxon>
        <taxon>Actinomycetota</taxon>
        <taxon>Actinomycetes</taxon>
        <taxon>Streptosporangiales</taxon>
        <taxon>Nocardiopsidaceae</taxon>
        <taxon>Nocardiopsis</taxon>
    </lineage>
</organism>
<dbReference type="InterPro" id="IPR027417">
    <property type="entry name" value="P-loop_NTPase"/>
</dbReference>
<keyword evidence="5" id="KW-1185">Reference proteome</keyword>
<feature type="transmembrane region" description="Helical" evidence="1">
    <location>
        <begin position="502"/>
        <end position="528"/>
    </location>
</feature>
<evidence type="ECO:0000313" key="5">
    <source>
        <dbReference type="Proteomes" id="UP001595847"/>
    </source>
</evidence>
<dbReference type="Gene3D" id="3.40.50.300">
    <property type="entry name" value="P-loop containing nucleotide triphosphate hydrolases"/>
    <property type="match status" value="1"/>
</dbReference>
<dbReference type="InterPro" id="IPR007111">
    <property type="entry name" value="NACHT_NTPase"/>
</dbReference>
<evidence type="ECO:0000259" key="3">
    <source>
        <dbReference type="Pfam" id="PF05729"/>
    </source>
</evidence>
<feature type="chain" id="PRO_5047263915" evidence="2">
    <location>
        <begin position="20"/>
        <end position="757"/>
    </location>
</feature>
<dbReference type="RefSeq" id="WP_378532596.1">
    <property type="nucleotide sequence ID" value="NZ_JBHSBH010000007.1"/>
</dbReference>
<proteinExistence type="predicted"/>
<keyword evidence="1" id="KW-1133">Transmembrane helix</keyword>
<reference evidence="5" key="1">
    <citation type="journal article" date="2019" name="Int. J. Syst. Evol. Microbiol.">
        <title>The Global Catalogue of Microorganisms (GCM) 10K type strain sequencing project: providing services to taxonomists for standard genome sequencing and annotation.</title>
        <authorList>
            <consortium name="The Broad Institute Genomics Platform"/>
            <consortium name="The Broad Institute Genome Sequencing Center for Infectious Disease"/>
            <person name="Wu L."/>
            <person name="Ma J."/>
        </authorList>
    </citation>
    <scope>NUCLEOTIDE SEQUENCE [LARGE SCALE GENOMIC DNA]</scope>
    <source>
        <strain evidence="5">TBRC 1826</strain>
    </source>
</reference>
<feature type="transmembrane region" description="Helical" evidence="1">
    <location>
        <begin position="29"/>
        <end position="50"/>
    </location>
</feature>
<evidence type="ECO:0000313" key="4">
    <source>
        <dbReference type="EMBL" id="MFC3996499.1"/>
    </source>
</evidence>
<dbReference type="Proteomes" id="UP001595847">
    <property type="component" value="Unassembled WGS sequence"/>
</dbReference>
<name>A0ABV8FM84_9ACTN</name>
<comment type="caution">
    <text evidence="4">The sequence shown here is derived from an EMBL/GenBank/DDBJ whole genome shotgun (WGS) entry which is preliminary data.</text>
</comment>
<dbReference type="EMBL" id="JBHSBH010000007">
    <property type="protein sequence ID" value="MFC3996499.1"/>
    <property type="molecule type" value="Genomic_DNA"/>
</dbReference>
<feature type="transmembrane region" description="Helical" evidence="1">
    <location>
        <begin position="430"/>
        <end position="451"/>
    </location>
</feature>